<feature type="compositionally biased region" description="Basic and acidic residues" evidence="1">
    <location>
        <begin position="75"/>
        <end position="97"/>
    </location>
</feature>
<sequence length="124" mass="14167">MENLAYSATAAGQFLSTLICLSVLGLTSVASIMHGDDVRMQCIIVYISCFQPVPLYCMYVRSTVGFEGKRKGKKTERERERKEFKQREKREERFAKGDTSDWSVGVLLLSFTDTQDREKKIISI</sequence>
<protein>
    <submittedName>
        <fullName evidence="3">Uncharacterized protein</fullName>
    </submittedName>
</protein>
<keyword evidence="2" id="KW-1133">Transmembrane helix</keyword>
<evidence type="ECO:0000256" key="1">
    <source>
        <dbReference type="SAM" id="MobiDB-lite"/>
    </source>
</evidence>
<dbReference type="EMBL" id="ML738788">
    <property type="protein sequence ID" value="KAE8155968.1"/>
    <property type="molecule type" value="Genomic_DNA"/>
</dbReference>
<keyword evidence="2" id="KW-0472">Membrane</keyword>
<reference evidence="3 4" key="1">
    <citation type="submission" date="2019-04" db="EMBL/GenBank/DDBJ databases">
        <title>Friends and foes A comparative genomics study of 23 Aspergillus species from section Flavi.</title>
        <authorList>
            <consortium name="DOE Joint Genome Institute"/>
            <person name="Kjaerbolling I."/>
            <person name="Vesth T."/>
            <person name="Frisvad J.C."/>
            <person name="Nybo J.L."/>
            <person name="Theobald S."/>
            <person name="Kildgaard S."/>
            <person name="Isbrandt T."/>
            <person name="Kuo A."/>
            <person name="Sato A."/>
            <person name="Lyhne E.K."/>
            <person name="Kogle M.E."/>
            <person name="Wiebenga A."/>
            <person name="Kun R.S."/>
            <person name="Lubbers R.J."/>
            <person name="Makela M.R."/>
            <person name="Barry K."/>
            <person name="Chovatia M."/>
            <person name="Clum A."/>
            <person name="Daum C."/>
            <person name="Haridas S."/>
            <person name="He G."/>
            <person name="LaButti K."/>
            <person name="Lipzen A."/>
            <person name="Mondo S."/>
            <person name="Riley R."/>
            <person name="Salamov A."/>
            <person name="Simmons B.A."/>
            <person name="Magnuson J.K."/>
            <person name="Henrissat B."/>
            <person name="Mortensen U.H."/>
            <person name="Larsen T.O."/>
            <person name="Devries R.P."/>
            <person name="Grigoriev I.V."/>
            <person name="Machida M."/>
            <person name="Baker S.E."/>
            <person name="Andersen M.R."/>
        </authorList>
    </citation>
    <scope>NUCLEOTIDE SEQUENCE [LARGE SCALE GENOMIC DNA]</scope>
    <source>
        <strain evidence="3 4">CBS 117626</strain>
    </source>
</reference>
<evidence type="ECO:0000313" key="3">
    <source>
        <dbReference type="EMBL" id="KAE8155968.1"/>
    </source>
</evidence>
<name>A0A5N6UBL4_ASPTM</name>
<dbReference type="AlphaFoldDB" id="A0A5N6UBL4"/>
<evidence type="ECO:0000313" key="4">
    <source>
        <dbReference type="Proteomes" id="UP000326950"/>
    </source>
</evidence>
<organism evidence="3 4">
    <name type="scientific">Aspergillus tamarii</name>
    <dbReference type="NCBI Taxonomy" id="41984"/>
    <lineage>
        <taxon>Eukaryota</taxon>
        <taxon>Fungi</taxon>
        <taxon>Dikarya</taxon>
        <taxon>Ascomycota</taxon>
        <taxon>Pezizomycotina</taxon>
        <taxon>Eurotiomycetes</taxon>
        <taxon>Eurotiomycetidae</taxon>
        <taxon>Eurotiales</taxon>
        <taxon>Aspergillaceae</taxon>
        <taxon>Aspergillus</taxon>
        <taxon>Aspergillus subgen. Circumdati</taxon>
    </lineage>
</organism>
<dbReference type="Proteomes" id="UP000326950">
    <property type="component" value="Unassembled WGS sequence"/>
</dbReference>
<accession>A0A5N6UBL4</accession>
<feature type="transmembrane region" description="Helical" evidence="2">
    <location>
        <begin position="12"/>
        <end position="32"/>
    </location>
</feature>
<evidence type="ECO:0000256" key="2">
    <source>
        <dbReference type="SAM" id="Phobius"/>
    </source>
</evidence>
<gene>
    <name evidence="3" type="ORF">BDV40DRAFT_282472</name>
</gene>
<feature type="region of interest" description="Disordered" evidence="1">
    <location>
        <begin position="67"/>
        <end position="97"/>
    </location>
</feature>
<dbReference type="OrthoDB" id="10411960at2759"/>
<proteinExistence type="predicted"/>
<keyword evidence="2" id="KW-0812">Transmembrane</keyword>
<keyword evidence="4" id="KW-1185">Reference proteome</keyword>